<keyword evidence="4" id="KW-1185">Reference proteome</keyword>
<dbReference type="WBParaSite" id="PEQ_0000800001-mRNA-1">
    <property type="protein sequence ID" value="PEQ_0000800001-mRNA-1"/>
    <property type="gene ID" value="PEQ_0000800001"/>
</dbReference>
<feature type="domain" description="RRM" evidence="3">
    <location>
        <begin position="1"/>
        <end position="69"/>
    </location>
</feature>
<dbReference type="InterPro" id="IPR035979">
    <property type="entry name" value="RBD_domain_sf"/>
</dbReference>
<dbReference type="PANTHER" id="PTHR13968:SF26">
    <property type="entry name" value="RRM DOMAIN-CONTAINING PROTEIN"/>
    <property type="match status" value="1"/>
</dbReference>
<dbReference type="InterPro" id="IPR000504">
    <property type="entry name" value="RRM_dom"/>
</dbReference>
<evidence type="ECO:0000256" key="2">
    <source>
        <dbReference type="PROSITE-ProRule" id="PRU00176"/>
    </source>
</evidence>
<evidence type="ECO:0000313" key="5">
    <source>
        <dbReference type="WBParaSite" id="PEQ_0000800001-mRNA-1"/>
    </source>
</evidence>
<dbReference type="Proteomes" id="UP000887564">
    <property type="component" value="Unplaced"/>
</dbReference>
<dbReference type="GO" id="GO:0003723">
    <property type="term" value="F:RNA binding"/>
    <property type="evidence" value="ECO:0007669"/>
    <property type="project" value="UniProtKB-UniRule"/>
</dbReference>
<dbReference type="Pfam" id="PF00076">
    <property type="entry name" value="RRM_1"/>
    <property type="match status" value="1"/>
</dbReference>
<proteinExistence type="predicted"/>
<sequence>MNTNAITREDIIRLFSAYGTLLGVTLFKGYAFIQYGNANEADLAVSVLNGYNWNGSILGESLFVYLWNSPVHLSLLW</sequence>
<accession>A0A914S113</accession>
<dbReference type="AlphaFoldDB" id="A0A914S113"/>
<organism evidence="4 5">
    <name type="scientific">Parascaris equorum</name>
    <name type="common">Equine roundworm</name>
    <dbReference type="NCBI Taxonomy" id="6256"/>
    <lineage>
        <taxon>Eukaryota</taxon>
        <taxon>Metazoa</taxon>
        <taxon>Ecdysozoa</taxon>
        <taxon>Nematoda</taxon>
        <taxon>Chromadorea</taxon>
        <taxon>Rhabditida</taxon>
        <taxon>Spirurina</taxon>
        <taxon>Ascaridomorpha</taxon>
        <taxon>Ascaridoidea</taxon>
        <taxon>Ascarididae</taxon>
        <taxon>Parascaris</taxon>
    </lineage>
</organism>
<name>A0A914S113_PAREQ</name>
<evidence type="ECO:0000259" key="3">
    <source>
        <dbReference type="PROSITE" id="PS50102"/>
    </source>
</evidence>
<dbReference type="SUPFAM" id="SSF54928">
    <property type="entry name" value="RNA-binding domain, RBD"/>
    <property type="match status" value="1"/>
</dbReference>
<dbReference type="GO" id="GO:0005634">
    <property type="term" value="C:nucleus"/>
    <property type="evidence" value="ECO:0007669"/>
    <property type="project" value="TreeGrafter"/>
</dbReference>
<reference evidence="5" key="1">
    <citation type="submission" date="2022-11" db="UniProtKB">
        <authorList>
            <consortium name="WormBaseParasite"/>
        </authorList>
    </citation>
    <scope>IDENTIFICATION</scope>
</reference>
<dbReference type="InterPro" id="IPR051186">
    <property type="entry name" value="RRM_HNRPC/RALY_subfam"/>
</dbReference>
<dbReference type="PROSITE" id="PS50102">
    <property type="entry name" value="RRM"/>
    <property type="match status" value="1"/>
</dbReference>
<dbReference type="PANTHER" id="PTHR13968">
    <property type="entry name" value="HETEROGENEOUS NUCLEAR RIBONUCLEOPROTEIN"/>
    <property type="match status" value="1"/>
</dbReference>
<keyword evidence="1 2" id="KW-0694">RNA-binding</keyword>
<evidence type="ECO:0000313" key="4">
    <source>
        <dbReference type="Proteomes" id="UP000887564"/>
    </source>
</evidence>
<protein>
    <submittedName>
        <fullName evidence="5">RRM domain-containing protein</fullName>
    </submittedName>
</protein>
<dbReference type="InterPro" id="IPR012677">
    <property type="entry name" value="Nucleotide-bd_a/b_plait_sf"/>
</dbReference>
<evidence type="ECO:0000256" key="1">
    <source>
        <dbReference type="ARBA" id="ARBA00022884"/>
    </source>
</evidence>
<dbReference type="Gene3D" id="3.30.70.330">
    <property type="match status" value="1"/>
</dbReference>